<feature type="transmembrane region" description="Helical" evidence="6">
    <location>
        <begin position="499"/>
        <end position="519"/>
    </location>
</feature>
<dbReference type="GO" id="GO:0005886">
    <property type="term" value="C:plasma membrane"/>
    <property type="evidence" value="ECO:0007669"/>
    <property type="project" value="TreeGrafter"/>
</dbReference>
<feature type="compositionally biased region" description="Polar residues" evidence="5">
    <location>
        <begin position="42"/>
        <end position="52"/>
    </location>
</feature>
<organism evidence="8 9">
    <name type="scientific">Cryptococcus floricola</name>
    <dbReference type="NCBI Taxonomy" id="2591691"/>
    <lineage>
        <taxon>Eukaryota</taxon>
        <taxon>Fungi</taxon>
        <taxon>Dikarya</taxon>
        <taxon>Basidiomycota</taxon>
        <taxon>Agaricomycotina</taxon>
        <taxon>Tremellomycetes</taxon>
        <taxon>Tremellales</taxon>
        <taxon>Cryptococcaceae</taxon>
        <taxon>Cryptococcus</taxon>
    </lineage>
</organism>
<keyword evidence="3 6" id="KW-1133">Transmembrane helix</keyword>
<name>A0A5D3AR53_9TREE</name>
<reference evidence="8 9" key="1">
    <citation type="submission" date="2017-05" db="EMBL/GenBank/DDBJ databases">
        <title>The Genome Sequence of Tsuchiyaea wingfieldii DSM 27421.</title>
        <authorList>
            <person name="Cuomo C."/>
            <person name="Passer A."/>
            <person name="Billmyre B."/>
            <person name="Heitman J."/>
        </authorList>
    </citation>
    <scope>NUCLEOTIDE SEQUENCE [LARGE SCALE GENOMIC DNA]</scope>
    <source>
        <strain evidence="8 9">DSM 27421</strain>
    </source>
</reference>
<feature type="transmembrane region" description="Helical" evidence="6">
    <location>
        <begin position="431"/>
        <end position="452"/>
    </location>
</feature>
<feature type="transmembrane region" description="Helical" evidence="6">
    <location>
        <begin position="215"/>
        <end position="235"/>
    </location>
</feature>
<evidence type="ECO:0000256" key="4">
    <source>
        <dbReference type="ARBA" id="ARBA00023136"/>
    </source>
</evidence>
<evidence type="ECO:0000256" key="1">
    <source>
        <dbReference type="ARBA" id="ARBA00004141"/>
    </source>
</evidence>
<dbReference type="Proteomes" id="UP000322245">
    <property type="component" value="Unassembled WGS sequence"/>
</dbReference>
<protein>
    <recommendedName>
        <fullName evidence="7">Major facilitator superfamily (MFS) profile domain-containing protein</fullName>
    </recommendedName>
</protein>
<keyword evidence="9" id="KW-1185">Reference proteome</keyword>
<dbReference type="PANTHER" id="PTHR23502:SF184">
    <property type="entry name" value="MAJOR FACILITATOR SUPERFAMILY (MFS) PROFILE DOMAIN-CONTAINING PROTEIN"/>
    <property type="match status" value="1"/>
</dbReference>
<evidence type="ECO:0000313" key="8">
    <source>
        <dbReference type="EMBL" id="TYJ52196.1"/>
    </source>
</evidence>
<feature type="transmembrane region" description="Helical" evidence="6">
    <location>
        <begin position="159"/>
        <end position="178"/>
    </location>
</feature>
<feature type="transmembrane region" description="Helical" evidence="6">
    <location>
        <begin position="91"/>
        <end position="108"/>
    </location>
</feature>
<evidence type="ECO:0000256" key="3">
    <source>
        <dbReference type="ARBA" id="ARBA00022989"/>
    </source>
</evidence>
<feature type="compositionally biased region" description="Low complexity" evidence="5">
    <location>
        <begin position="24"/>
        <end position="34"/>
    </location>
</feature>
<feature type="region of interest" description="Disordered" evidence="5">
    <location>
        <begin position="24"/>
        <end position="60"/>
    </location>
</feature>
<feature type="region of interest" description="Disordered" evidence="5">
    <location>
        <begin position="539"/>
        <end position="586"/>
    </location>
</feature>
<dbReference type="GO" id="GO:0022857">
    <property type="term" value="F:transmembrane transporter activity"/>
    <property type="evidence" value="ECO:0007669"/>
    <property type="project" value="InterPro"/>
</dbReference>
<sequence>MVVDGARETPATLAGSAFSKITLSDSLSTPSSPTIMAPVPTLKQSPSSLSSNPPKTPFPGTGTGTFSNPFIVDYLPSDPLNPYNWPKSKRWGVTMLIGVTALCPPFASVSYSATLGDVVQDFGISRELATAGISLFIAGFGFGPLIWAPLSEIYGRVPAFLLSYPIFTLFNLGTALSHSTAPLMVTRFWAGFFGAVTLTNSGAQIGDMWAVWERAVATSVFALAPFLGPVAGPIVGGYVAEKCGYRWVYWIQFIFAAVMTVLCIIFIPETYAPTILRREAIRLQKVAQEEGRDEHFISKYDIERKSKMEIIQIGLYRPFQMLFTEVIVACLSVYGALIYGILYLFFTAFPIVFQQTRHWSIGQSGLAFLGMGVGLMAGVAINPCISAYFYTRSHLIDGRPPPESRLPVCCIGAILAPLGLFWFAWTSAPPVHYIVSIIACIPFGLAFLLIFTSMTNYLIDSYELYAASALAAQAVSRCLFGAIFPLFAKDMYEGMGLHWAGTVVAFLALACTPLPFLFYRYGAFLRRKSRYAPSIVVPSNHDEEKGEEKEEEGLSKVRSRGEEGLEPEWARDAGEGAGRERRLVKV</sequence>
<dbReference type="InterPro" id="IPR036259">
    <property type="entry name" value="MFS_trans_sf"/>
</dbReference>
<keyword evidence="4 6" id="KW-0472">Membrane</keyword>
<dbReference type="FunFam" id="1.20.1250.20:FF:000088">
    <property type="entry name" value="MFS multidrug transporter, putative"/>
    <property type="match status" value="1"/>
</dbReference>
<evidence type="ECO:0000256" key="6">
    <source>
        <dbReference type="SAM" id="Phobius"/>
    </source>
</evidence>
<feature type="transmembrane region" description="Helical" evidence="6">
    <location>
        <begin position="128"/>
        <end position="147"/>
    </location>
</feature>
<dbReference type="AlphaFoldDB" id="A0A5D3AR53"/>
<comment type="subcellular location">
    <subcellularLocation>
        <location evidence="1">Membrane</location>
        <topology evidence="1">Multi-pass membrane protein</topology>
    </subcellularLocation>
</comment>
<evidence type="ECO:0000256" key="2">
    <source>
        <dbReference type="ARBA" id="ARBA00022692"/>
    </source>
</evidence>
<gene>
    <name evidence="8" type="ORF">B9479_007211</name>
</gene>
<evidence type="ECO:0000259" key="7">
    <source>
        <dbReference type="PROSITE" id="PS50850"/>
    </source>
</evidence>
<feature type="domain" description="Major facilitator superfamily (MFS) profile" evidence="7">
    <location>
        <begin position="93"/>
        <end position="528"/>
    </location>
</feature>
<evidence type="ECO:0000256" key="5">
    <source>
        <dbReference type="SAM" id="MobiDB-lite"/>
    </source>
</evidence>
<proteinExistence type="predicted"/>
<dbReference type="InterPro" id="IPR020846">
    <property type="entry name" value="MFS_dom"/>
</dbReference>
<dbReference type="Gene3D" id="1.20.1250.20">
    <property type="entry name" value="MFS general substrate transporter like domains"/>
    <property type="match status" value="1"/>
</dbReference>
<dbReference type="Pfam" id="PF07690">
    <property type="entry name" value="MFS_1"/>
    <property type="match status" value="1"/>
</dbReference>
<feature type="transmembrane region" description="Helical" evidence="6">
    <location>
        <begin position="247"/>
        <end position="268"/>
    </location>
</feature>
<dbReference type="InterPro" id="IPR011701">
    <property type="entry name" value="MFS"/>
</dbReference>
<feature type="transmembrane region" description="Helical" evidence="6">
    <location>
        <begin position="322"/>
        <end position="346"/>
    </location>
</feature>
<dbReference type="EMBL" id="NIDF01000150">
    <property type="protein sequence ID" value="TYJ52196.1"/>
    <property type="molecule type" value="Genomic_DNA"/>
</dbReference>
<dbReference type="SUPFAM" id="SSF103473">
    <property type="entry name" value="MFS general substrate transporter"/>
    <property type="match status" value="1"/>
</dbReference>
<feature type="transmembrane region" description="Helical" evidence="6">
    <location>
        <begin position="184"/>
        <end position="203"/>
    </location>
</feature>
<feature type="compositionally biased region" description="Basic and acidic residues" evidence="5">
    <location>
        <begin position="540"/>
        <end position="586"/>
    </location>
</feature>
<accession>A0A5D3AR53</accession>
<dbReference type="PANTHER" id="PTHR23502">
    <property type="entry name" value="MAJOR FACILITATOR SUPERFAMILY"/>
    <property type="match status" value="1"/>
</dbReference>
<dbReference type="PROSITE" id="PS50850">
    <property type="entry name" value="MFS"/>
    <property type="match status" value="1"/>
</dbReference>
<feature type="transmembrane region" description="Helical" evidence="6">
    <location>
        <begin position="366"/>
        <end position="385"/>
    </location>
</feature>
<dbReference type="CDD" id="cd17323">
    <property type="entry name" value="MFS_Tpo1_MDR_like"/>
    <property type="match status" value="1"/>
</dbReference>
<feature type="transmembrane region" description="Helical" evidence="6">
    <location>
        <begin position="464"/>
        <end position="487"/>
    </location>
</feature>
<feature type="transmembrane region" description="Helical" evidence="6">
    <location>
        <begin position="406"/>
        <end position="425"/>
    </location>
</feature>
<evidence type="ECO:0000313" key="9">
    <source>
        <dbReference type="Proteomes" id="UP000322245"/>
    </source>
</evidence>
<comment type="caution">
    <text evidence="8">The sequence shown here is derived from an EMBL/GenBank/DDBJ whole genome shotgun (WGS) entry which is preliminary data.</text>
</comment>
<keyword evidence="2 6" id="KW-0812">Transmembrane</keyword>